<keyword evidence="8" id="KW-1185">Reference proteome</keyword>
<dbReference type="Pfam" id="PF13306">
    <property type="entry name" value="LRR_5"/>
    <property type="match status" value="2"/>
</dbReference>
<dbReference type="SUPFAM" id="SSF52058">
    <property type="entry name" value="L domain-like"/>
    <property type="match status" value="4"/>
</dbReference>
<feature type="domain" description="F5/8 type C" evidence="5">
    <location>
        <begin position="1595"/>
        <end position="1746"/>
    </location>
</feature>
<dbReference type="InterPro" id="IPR003591">
    <property type="entry name" value="Leu-rich_rpt_typical-subtyp"/>
</dbReference>
<dbReference type="GO" id="GO:0007156">
    <property type="term" value="P:homophilic cell adhesion via plasma membrane adhesion molecules"/>
    <property type="evidence" value="ECO:0007669"/>
    <property type="project" value="InterPro"/>
</dbReference>
<dbReference type="InterPro" id="IPR026906">
    <property type="entry name" value="LRR_5"/>
</dbReference>
<dbReference type="EMBL" id="JAODUO010000568">
    <property type="protein sequence ID" value="KAK2177980.1"/>
    <property type="molecule type" value="Genomic_DNA"/>
</dbReference>
<dbReference type="Pfam" id="PF13855">
    <property type="entry name" value="LRR_8"/>
    <property type="match status" value="3"/>
</dbReference>
<dbReference type="FunFam" id="3.80.10.10:FF:001164">
    <property type="entry name" value="GH01279p"/>
    <property type="match status" value="1"/>
</dbReference>
<dbReference type="CDD" id="cd00185">
    <property type="entry name" value="TNFRSF"/>
    <property type="match status" value="1"/>
</dbReference>
<dbReference type="InterPro" id="IPR000421">
    <property type="entry name" value="FA58C"/>
</dbReference>
<gene>
    <name evidence="7" type="ORF">NP493_567g04011</name>
</gene>
<dbReference type="InterPro" id="IPR002126">
    <property type="entry name" value="Cadherin-like_dom"/>
</dbReference>
<comment type="caution">
    <text evidence="7">The sequence shown here is derived from an EMBL/GenBank/DDBJ whole genome shotgun (WGS) entry which is preliminary data.</text>
</comment>
<evidence type="ECO:0000256" key="4">
    <source>
        <dbReference type="SAM" id="SignalP"/>
    </source>
</evidence>
<dbReference type="InterPro" id="IPR015919">
    <property type="entry name" value="Cadherin-like_sf"/>
</dbReference>
<dbReference type="Pfam" id="PF00754">
    <property type="entry name" value="F5_F8_type_C"/>
    <property type="match status" value="1"/>
</dbReference>
<name>A0AAD9KV91_RIDPI</name>
<dbReference type="SUPFAM" id="SSF49313">
    <property type="entry name" value="Cadherin-like"/>
    <property type="match status" value="1"/>
</dbReference>
<dbReference type="Gene3D" id="2.60.120.260">
    <property type="entry name" value="Galactose-binding domain-like"/>
    <property type="match status" value="1"/>
</dbReference>
<evidence type="ECO:0000259" key="6">
    <source>
        <dbReference type="PROSITE" id="PS50268"/>
    </source>
</evidence>
<keyword evidence="4" id="KW-0732">Signal</keyword>
<dbReference type="Gene3D" id="2.60.40.60">
    <property type="entry name" value="Cadherins"/>
    <property type="match status" value="1"/>
</dbReference>
<organism evidence="7 8">
    <name type="scientific">Ridgeia piscesae</name>
    <name type="common">Tubeworm</name>
    <dbReference type="NCBI Taxonomy" id="27915"/>
    <lineage>
        <taxon>Eukaryota</taxon>
        <taxon>Metazoa</taxon>
        <taxon>Spiralia</taxon>
        <taxon>Lophotrochozoa</taxon>
        <taxon>Annelida</taxon>
        <taxon>Polychaeta</taxon>
        <taxon>Sedentaria</taxon>
        <taxon>Canalipalpata</taxon>
        <taxon>Sabellida</taxon>
        <taxon>Siboglinidae</taxon>
        <taxon>Ridgeia</taxon>
    </lineage>
</organism>
<evidence type="ECO:0000256" key="2">
    <source>
        <dbReference type="ARBA" id="ARBA00022737"/>
    </source>
</evidence>
<dbReference type="SUPFAM" id="SSF49785">
    <property type="entry name" value="Galactose-binding domain-like"/>
    <property type="match status" value="1"/>
</dbReference>
<dbReference type="InterPro" id="IPR032675">
    <property type="entry name" value="LRR_dom_sf"/>
</dbReference>
<feature type="domain" description="Cadherin" evidence="6">
    <location>
        <begin position="1397"/>
        <end position="1464"/>
    </location>
</feature>
<feature type="chain" id="PRO_5041958031" evidence="4">
    <location>
        <begin position="26"/>
        <end position="1918"/>
    </location>
</feature>
<dbReference type="PANTHER" id="PTHR24366:SF96">
    <property type="entry name" value="LEUCINE RICH REPEAT CONTAINING 53"/>
    <property type="match status" value="1"/>
</dbReference>
<dbReference type="FunFam" id="2.60.120.260:FF:000016">
    <property type="entry name" value="Contactin-associated protein-like 4 isoform 1"/>
    <property type="match status" value="1"/>
</dbReference>
<dbReference type="PANTHER" id="PTHR24366">
    <property type="entry name" value="IG(IMMUNOGLOBULIN) AND LRR(LEUCINE RICH REPEAT) DOMAINS"/>
    <property type="match status" value="1"/>
</dbReference>
<reference evidence="7" key="1">
    <citation type="journal article" date="2023" name="Mol. Biol. Evol.">
        <title>Third-Generation Sequencing Reveals the Adaptive Role of the Epigenome in Three Deep-Sea Polychaetes.</title>
        <authorList>
            <person name="Perez M."/>
            <person name="Aroh O."/>
            <person name="Sun Y."/>
            <person name="Lan Y."/>
            <person name="Juniper S.K."/>
            <person name="Young C.R."/>
            <person name="Angers B."/>
            <person name="Qian P.Y."/>
        </authorList>
    </citation>
    <scope>NUCLEOTIDE SEQUENCE</scope>
    <source>
        <strain evidence="7">R07B-5</strain>
    </source>
</reference>
<dbReference type="PROSITE" id="PS51450">
    <property type="entry name" value="LRR"/>
    <property type="match status" value="5"/>
</dbReference>
<evidence type="ECO:0000259" key="5">
    <source>
        <dbReference type="PROSITE" id="PS50022"/>
    </source>
</evidence>
<dbReference type="PROSITE" id="PS50268">
    <property type="entry name" value="CADHERIN_2"/>
    <property type="match status" value="1"/>
</dbReference>
<dbReference type="SMART" id="SM00231">
    <property type="entry name" value="FA58C"/>
    <property type="match status" value="1"/>
</dbReference>
<dbReference type="CDD" id="cd11304">
    <property type="entry name" value="Cadherin_repeat"/>
    <property type="match status" value="1"/>
</dbReference>
<proteinExistence type="predicted"/>
<protein>
    <submittedName>
        <fullName evidence="7">Uncharacterized protein</fullName>
    </submittedName>
</protein>
<dbReference type="PROSITE" id="PS01286">
    <property type="entry name" value="FA58C_2"/>
    <property type="match status" value="1"/>
</dbReference>
<dbReference type="InterPro" id="IPR001611">
    <property type="entry name" value="Leu-rich_rpt"/>
</dbReference>
<dbReference type="InterPro" id="IPR008979">
    <property type="entry name" value="Galactose-bd-like_sf"/>
</dbReference>
<evidence type="ECO:0000313" key="7">
    <source>
        <dbReference type="EMBL" id="KAK2177980.1"/>
    </source>
</evidence>
<dbReference type="GO" id="GO:0016020">
    <property type="term" value="C:membrane"/>
    <property type="evidence" value="ECO:0007669"/>
    <property type="project" value="InterPro"/>
</dbReference>
<keyword evidence="3" id="KW-0106">Calcium</keyword>
<keyword evidence="2" id="KW-0677">Repeat</keyword>
<dbReference type="SMART" id="SM00365">
    <property type="entry name" value="LRR_SD22"/>
    <property type="match status" value="6"/>
</dbReference>
<evidence type="ECO:0000256" key="3">
    <source>
        <dbReference type="PROSITE-ProRule" id="PRU00043"/>
    </source>
</evidence>
<dbReference type="Gene3D" id="3.80.10.10">
    <property type="entry name" value="Ribonuclease Inhibitor"/>
    <property type="match status" value="5"/>
</dbReference>
<accession>A0AAD9KV91</accession>
<keyword evidence="1" id="KW-0433">Leucine-rich repeat</keyword>
<sequence>MFFAWVYVAVRLVWTLACCVHCVSSLWTAENYWNSRYDGMLDYVSYTTEDVSNGLWSDSTFRDNYLFPPATYNGDACAGCICTADKLNVSDCSSATVTLKHQLFTEITADTFTSSSITSITILECPNFVKIGNGTFDKLTSLSKLTIQFTKITEFPDISKTAMTILALMSNNIEWLPPGMFDNSHVKFLSFSLNQFPFFPSNGLKNMPDLLYLGLDGNKISTISQASMVALSTSVLQHLNISNNEIFFIEQRAFSKLSKLKILELHQNQLAQIPSFTFDNIPELLHLDLNHNKLKTIGMGAMSNLPELINLIVSSQDPPMEDIAFNAFKDIGAKLKYLWVSDNGLTVFPHQVLGYGNYPMLEEIYADHNKIVDPTEFGQEAYTGQKGAFVPFKTVKALKKLFLGRNDMLRLQDKDLCEMTTLQELHLEENLLTEATIHPDSLQCLTSLRLINLNNNKCQYVPEALTTADRVPSLTTLSLNGNHLTFLLQGTFSNVTTLTSLELQSNNFRFLHENPFTNLADLRELKLSGNAITVIPDTAFHNLTSLTTLDLSSNKIGRLLKTHFQDSPLSTDFTLQNNEIAYIEDGTFAHILGIRVLNNRLTSVPSGAFKNLQCETLKIQNNKIAVIEADAFQGITVTLDLDFTSNPLRTLYTHSFQEVSVGRHLLMKEMELTHLPSQVFVNVTVAESFWLDSNYIKSIDVDAFARVTTKYLHLENNTIATLGGKIFGDTSSVSKALYLDKNRLVQVPSDAFDGANIDTVTLDNNLLVVYPTINNQNIRKMTMTHNKLGDIPLGTFTVAQANLEELDLRFNQLTKLPPGLLQPLTGLKILRVGDNLLTSVEQGALDSLASLLEVHLENNLLTFFPTLSNLPVLTTLDLSNNLIRSLGYNAFNNLALTSLSLQGNPLDCDCFMFTTFNTTQTSIQSAQCAAPAAASGISFAFADIDLITYFLSVGMETFLCSADNVTATAPGNYELEVTWYTPSFLYPDGMTLAGAVSRIPGMSGPWNYTVTCQSSMAATLTALVSDDNGGVNTTVMSYKFLEVDGVEAGADYTCDVSLSADTVTSGHSPPAYVTTITVAGVNMTVESGDYRLSISYYDFSKEHDDFEAAIMPAYSQPTYVPSPYGAWLSVSANPTSDSFSDWFRSKPGINHLVERELVLKYNTTMQVNRVWEPDFFPVDTLGYGDEEQRDCSFKLHNFGFTSAVRAGFKFEGSGRMSIGGGDEMWLYVNKELLLEVLTSASSATPLCKTVDISAASQPGGATIVPEAGTVINGECIVTSTLAGESVHLELMDPLTQDPPMDHFVSVSEDLHVDGLVAEMPLTDVFSIGPNFDVSIMKGNEARHVTIKIDSAANRAAAAAVPPTSYIYTTLPGVSISFVECSPSSVTPEPNVTGVENFAISTPVALMTLASTLDYEVAKRYVIVLQVVDSAATPPATGQVVVRSEVSTGIRQVLVTDINDNCPVLNITDSTFEPIPALSTQPIIVYNATDADSGVNADVMFMSSYPQVDPPITRYNASDDLYKVVYNETSEIIFTLVAIDRGTPPRGATTTVRMTLSNTCLISVLYEAVDTQILVDVDHGIVRLNIPRYWIYEYECLRVAGMQKGFVLDSHLDASSNLRLSPPGRARLNFTYDATGLLTGGWVAAITDGNQWLQVDMTKPYKFRKLMIQGREDADMWVTEFTITYSNDGVTFTLYENSSGDSLMQGNTDRDTIVTLDLVPPVLSRFIRVNPKTWFGGISLRLELIGCAQAEQKYYDTSCERCPASWYCPGDGTRLPCARCEGATCGQNATEHSFGAALECTTCPEGWLCREGYATPCPLHEYAECSGDSCPATCTPCQPGYACRDYCLMCQPGTYQNALGQSSDSSANISFMNETCSRARTLSCQNGTLQNDGRTVLFMTNPCYAKPPCFRYKTMVTGK</sequence>
<dbReference type="CDD" id="cd00057">
    <property type="entry name" value="FA58C"/>
    <property type="match status" value="1"/>
</dbReference>
<feature type="signal peptide" evidence="4">
    <location>
        <begin position="1"/>
        <end position="25"/>
    </location>
</feature>
<evidence type="ECO:0000256" key="1">
    <source>
        <dbReference type="ARBA" id="ARBA00022614"/>
    </source>
</evidence>
<dbReference type="SMART" id="SM00369">
    <property type="entry name" value="LRR_TYP"/>
    <property type="match status" value="18"/>
</dbReference>
<evidence type="ECO:0000313" key="8">
    <source>
        <dbReference type="Proteomes" id="UP001209878"/>
    </source>
</evidence>
<dbReference type="SMART" id="SM00364">
    <property type="entry name" value="LRR_BAC"/>
    <property type="match status" value="6"/>
</dbReference>
<dbReference type="PROSITE" id="PS50022">
    <property type="entry name" value="FA58C_3"/>
    <property type="match status" value="1"/>
</dbReference>
<dbReference type="Proteomes" id="UP001209878">
    <property type="component" value="Unassembled WGS sequence"/>
</dbReference>
<dbReference type="GO" id="GO:0005509">
    <property type="term" value="F:calcium ion binding"/>
    <property type="evidence" value="ECO:0007669"/>
    <property type="project" value="UniProtKB-UniRule"/>
</dbReference>